<feature type="compositionally biased region" description="Basic and acidic residues" evidence="1">
    <location>
        <begin position="104"/>
        <end position="114"/>
    </location>
</feature>
<proteinExistence type="predicted"/>
<dbReference type="EMBL" id="CP025189">
    <property type="protein sequence ID" value="AWV24233.1"/>
    <property type="molecule type" value="Genomic_DNA"/>
</dbReference>
<organism evidence="2">
    <name type="scientific">Roseomonas mucosa</name>
    <dbReference type="NCBI Taxonomy" id="207340"/>
    <lineage>
        <taxon>Bacteria</taxon>
        <taxon>Pseudomonadati</taxon>
        <taxon>Pseudomonadota</taxon>
        <taxon>Alphaproteobacteria</taxon>
        <taxon>Acetobacterales</taxon>
        <taxon>Roseomonadaceae</taxon>
        <taxon>Roseomonas</taxon>
    </lineage>
</organism>
<feature type="region of interest" description="Disordered" evidence="1">
    <location>
        <begin position="78"/>
        <end position="152"/>
    </location>
</feature>
<reference evidence="2" key="1">
    <citation type="submission" date="2017-12" db="EMBL/GenBank/DDBJ databases">
        <authorList>
            <person name="Martens C."/>
            <person name="Dahlstrom E."/>
            <person name="Barbian K."/>
            <person name="Sykora L."/>
            <person name="Ricklefs S."/>
            <person name="Bruno D."/>
            <person name="Anzick I."/>
            <person name="Myles I."/>
            <person name="Datta S.K."/>
        </authorList>
    </citation>
    <scope>NUCLEOTIDE SEQUENCE</scope>
    <source>
        <strain evidence="2">AD2</strain>
    </source>
</reference>
<name>A0A4Y1N3E1_9PROT</name>
<feature type="compositionally biased region" description="Low complexity" evidence="1">
    <location>
        <begin position="119"/>
        <end position="133"/>
    </location>
</feature>
<evidence type="ECO:0000256" key="1">
    <source>
        <dbReference type="SAM" id="MobiDB-lite"/>
    </source>
</evidence>
<dbReference type="AlphaFoldDB" id="A0A4Y1N3E1"/>
<accession>A0A4Y1N3E1</accession>
<feature type="region of interest" description="Disordered" evidence="1">
    <location>
        <begin position="1"/>
        <end position="21"/>
    </location>
</feature>
<gene>
    <name evidence="2" type="ORF">RADP37_04634</name>
</gene>
<protein>
    <submittedName>
        <fullName evidence="2">Uncharacterized protein</fullName>
    </submittedName>
</protein>
<sequence length="152" mass="15700">MGVAPSAVAPSPGERRCLSPGPLSARTLRALDPMGWLSPRLIAPESMTLESMTLRRTAGATGAETVFSFLSGAPRFQPGFGQGGAGRCRGRAGRSRAEAPAGAGRERSGAVLRERQRKGAVGAAGQGRQKAAGPETMFRHGPGFGLSRRAAM</sequence>
<evidence type="ECO:0000313" key="2">
    <source>
        <dbReference type="EMBL" id="AWV24233.1"/>
    </source>
</evidence>